<keyword evidence="2" id="KW-1133">Transmembrane helix</keyword>
<keyword evidence="2" id="KW-0812">Transmembrane</keyword>
<name>C1ASW9_RHOOB</name>
<reference evidence="3 4" key="1">
    <citation type="submission" date="2009-03" db="EMBL/GenBank/DDBJ databases">
        <title>Comparison of the complete genome sequences of Rhodococcus erythropolis PR4 and Rhodococcus opacus B4.</title>
        <authorList>
            <person name="Takarada H."/>
            <person name="Sekine M."/>
            <person name="Hosoyama A."/>
            <person name="Yamada R."/>
            <person name="Fujisawa T."/>
            <person name="Omata S."/>
            <person name="Shimizu A."/>
            <person name="Tsukatani N."/>
            <person name="Tanikawa S."/>
            <person name="Fujita N."/>
            <person name="Harayama S."/>
        </authorList>
    </citation>
    <scope>NUCLEOTIDE SEQUENCE [LARGE SCALE GENOMIC DNA]</scope>
    <source>
        <strain evidence="3 4">B4</strain>
    </source>
</reference>
<sequence length="109" mass="11445">MPASRFRDLPGSDSTRAEAGARSHRRRAVGHRSDAAARTIGETVGAFVLIAAVATSRSRYVMATNSPVAEALTSGFQRVLLASSIFLVAAALIALRTGNTRGDCTARTK</sequence>
<evidence type="ECO:0000256" key="2">
    <source>
        <dbReference type="SAM" id="Phobius"/>
    </source>
</evidence>
<dbReference type="Proteomes" id="UP000002212">
    <property type="component" value="Chromosome"/>
</dbReference>
<evidence type="ECO:0000313" key="4">
    <source>
        <dbReference type="Proteomes" id="UP000002212"/>
    </source>
</evidence>
<protein>
    <submittedName>
        <fullName evidence="3">Hypothetical membrane protein</fullName>
    </submittedName>
</protein>
<feature type="transmembrane region" description="Helical" evidence="2">
    <location>
        <begin position="75"/>
        <end position="95"/>
    </location>
</feature>
<gene>
    <name evidence="3" type="ordered locus">ROP_06540</name>
</gene>
<dbReference type="HOGENOM" id="CLU_2181899_0_0_11"/>
<evidence type="ECO:0000313" key="3">
    <source>
        <dbReference type="EMBL" id="BAH48901.1"/>
    </source>
</evidence>
<evidence type="ECO:0000256" key="1">
    <source>
        <dbReference type="SAM" id="MobiDB-lite"/>
    </source>
</evidence>
<dbReference type="PATRIC" id="fig|632772.20.peg.714"/>
<dbReference type="STRING" id="632772.ROP_06540"/>
<accession>C1ASW9</accession>
<organism evidence="3 4">
    <name type="scientific">Rhodococcus opacus (strain B4)</name>
    <dbReference type="NCBI Taxonomy" id="632772"/>
    <lineage>
        <taxon>Bacteria</taxon>
        <taxon>Bacillati</taxon>
        <taxon>Actinomycetota</taxon>
        <taxon>Actinomycetes</taxon>
        <taxon>Mycobacteriales</taxon>
        <taxon>Nocardiaceae</taxon>
        <taxon>Rhodococcus</taxon>
    </lineage>
</organism>
<dbReference type="EMBL" id="AP011115">
    <property type="protein sequence ID" value="BAH48901.1"/>
    <property type="molecule type" value="Genomic_DNA"/>
</dbReference>
<feature type="compositionally biased region" description="Basic and acidic residues" evidence="1">
    <location>
        <begin position="1"/>
        <end position="21"/>
    </location>
</feature>
<dbReference type="AlphaFoldDB" id="C1ASW9"/>
<proteinExistence type="predicted"/>
<keyword evidence="2" id="KW-0472">Membrane</keyword>
<feature type="region of interest" description="Disordered" evidence="1">
    <location>
        <begin position="1"/>
        <end position="34"/>
    </location>
</feature>
<dbReference type="OrthoDB" id="9807274at2"/>
<dbReference type="RefSeq" id="WP_012687904.1">
    <property type="nucleotide sequence ID" value="NC_012522.1"/>
</dbReference>
<dbReference type="KEGG" id="rop:ROP_06540"/>
<feature type="transmembrane region" description="Helical" evidence="2">
    <location>
        <begin position="35"/>
        <end position="55"/>
    </location>
</feature>